<dbReference type="GO" id="GO:0005840">
    <property type="term" value="C:ribosome"/>
    <property type="evidence" value="ECO:0007669"/>
    <property type="project" value="UniProtKB-KW"/>
</dbReference>
<sequence>MTIRKATYNETQEILKHALDVLEEATMGYVEPRREKALEMVSPFLSNGGYYLVCIENNVIQGWVGIGRTFDYHTDQVIGIIPEIYVLPKFRKKGLAEKLCKKAFKQLKEEGHEKVQLNVYAGNPVKHLYEKLGFQKISTLMERDLNDEP</sequence>
<dbReference type="SUPFAM" id="SSF55729">
    <property type="entry name" value="Acyl-CoA N-acyltransferases (Nat)"/>
    <property type="match status" value="1"/>
</dbReference>
<dbReference type="InterPro" id="IPR016181">
    <property type="entry name" value="Acyl_CoA_acyltransferase"/>
</dbReference>
<protein>
    <submittedName>
        <fullName evidence="4">Ribosomal protein S18 acetylase RimI</fullName>
    </submittedName>
</protein>
<proteinExistence type="predicted"/>
<accession>A0A1H0DDJ1</accession>
<dbReference type="EMBL" id="FNIG01000007">
    <property type="protein sequence ID" value="SDN68059.1"/>
    <property type="molecule type" value="Genomic_DNA"/>
</dbReference>
<evidence type="ECO:0000259" key="3">
    <source>
        <dbReference type="PROSITE" id="PS51186"/>
    </source>
</evidence>
<dbReference type="InterPro" id="IPR050680">
    <property type="entry name" value="YpeA/RimI_acetyltransf"/>
</dbReference>
<dbReference type="PANTHER" id="PTHR43420:SF47">
    <property type="entry name" value="N-ACETYLTRANSFERASE DOMAIN-CONTAINING PROTEIN"/>
    <property type="match status" value="1"/>
</dbReference>
<dbReference type="AlphaFoldDB" id="A0A1H0DDJ1"/>
<evidence type="ECO:0000256" key="1">
    <source>
        <dbReference type="ARBA" id="ARBA00022679"/>
    </source>
</evidence>
<evidence type="ECO:0000313" key="4">
    <source>
        <dbReference type="EMBL" id="SDN68059.1"/>
    </source>
</evidence>
<dbReference type="Pfam" id="PF00583">
    <property type="entry name" value="Acetyltransf_1"/>
    <property type="match status" value="1"/>
</dbReference>
<evidence type="ECO:0000313" key="5">
    <source>
        <dbReference type="Proteomes" id="UP000199334"/>
    </source>
</evidence>
<dbReference type="RefSeq" id="WP_093857230.1">
    <property type="nucleotide sequence ID" value="NZ_BJVZ01000004.1"/>
</dbReference>
<feature type="domain" description="N-acetyltransferase" evidence="3">
    <location>
        <begin position="1"/>
        <end position="149"/>
    </location>
</feature>
<dbReference type="InterPro" id="IPR000182">
    <property type="entry name" value="GNAT_dom"/>
</dbReference>
<dbReference type="Proteomes" id="UP000199334">
    <property type="component" value="Unassembled WGS sequence"/>
</dbReference>
<keyword evidence="4" id="KW-0687">Ribonucleoprotein</keyword>
<keyword evidence="5" id="KW-1185">Reference proteome</keyword>
<dbReference type="OrthoDB" id="156739at2"/>
<name>A0A1H0DDJ1_9BACI</name>
<dbReference type="GO" id="GO:0016747">
    <property type="term" value="F:acyltransferase activity, transferring groups other than amino-acyl groups"/>
    <property type="evidence" value="ECO:0007669"/>
    <property type="project" value="InterPro"/>
</dbReference>
<keyword evidence="2" id="KW-0012">Acyltransferase</keyword>
<reference evidence="4 5" key="1">
    <citation type="submission" date="2016-10" db="EMBL/GenBank/DDBJ databases">
        <authorList>
            <person name="de Groot N.N."/>
        </authorList>
    </citation>
    <scope>NUCLEOTIDE SEQUENCE [LARGE SCALE GENOMIC DNA]</scope>
    <source>
        <strain evidence="4 5">CGMCC 1.3442</strain>
    </source>
</reference>
<keyword evidence="1" id="KW-0808">Transferase</keyword>
<evidence type="ECO:0000256" key="2">
    <source>
        <dbReference type="ARBA" id="ARBA00023315"/>
    </source>
</evidence>
<organism evidence="4 5">
    <name type="scientific">Tenuibacillus multivorans</name>
    <dbReference type="NCBI Taxonomy" id="237069"/>
    <lineage>
        <taxon>Bacteria</taxon>
        <taxon>Bacillati</taxon>
        <taxon>Bacillota</taxon>
        <taxon>Bacilli</taxon>
        <taxon>Bacillales</taxon>
        <taxon>Bacillaceae</taxon>
        <taxon>Tenuibacillus</taxon>
    </lineage>
</organism>
<dbReference type="CDD" id="cd04301">
    <property type="entry name" value="NAT_SF"/>
    <property type="match status" value="1"/>
</dbReference>
<dbReference type="PROSITE" id="PS51186">
    <property type="entry name" value="GNAT"/>
    <property type="match status" value="1"/>
</dbReference>
<dbReference type="STRING" id="237069.SAMN05216498_2822"/>
<gene>
    <name evidence="4" type="ORF">SAMN05216498_2822</name>
</gene>
<dbReference type="Gene3D" id="3.40.630.30">
    <property type="match status" value="1"/>
</dbReference>
<dbReference type="PANTHER" id="PTHR43420">
    <property type="entry name" value="ACETYLTRANSFERASE"/>
    <property type="match status" value="1"/>
</dbReference>
<keyword evidence="4" id="KW-0689">Ribosomal protein</keyword>